<organism evidence="1 2">
    <name type="scientific">Mollisia scopiformis</name>
    <name type="common">Conifer needle endophyte fungus</name>
    <name type="synonym">Phialocephala scopiformis</name>
    <dbReference type="NCBI Taxonomy" id="149040"/>
    <lineage>
        <taxon>Eukaryota</taxon>
        <taxon>Fungi</taxon>
        <taxon>Dikarya</taxon>
        <taxon>Ascomycota</taxon>
        <taxon>Pezizomycotina</taxon>
        <taxon>Leotiomycetes</taxon>
        <taxon>Helotiales</taxon>
        <taxon>Mollisiaceae</taxon>
        <taxon>Mollisia</taxon>
    </lineage>
</organism>
<dbReference type="KEGG" id="psco:LY89DRAFT_657928"/>
<sequence>MLTPAEAQREARERSTEVLAGWNKLRQILERHEDLLRKRWTKKTILQRTNILRGAWPKISSVHRPDYKAWRKEGSKLSSVGTTSREAYLWPYINVEDLVKGKNLLLFLNSRGRYFPYTFAHTDFEATHLGRITGATMPAFLNLHTMLLNGEGVETYGCLVAWEDDEDAMMKVFTGHEYQPGEALLILEIQQRILQFLVDCCHIILHDFTHNALVAEAPIESEPPPIKDTFKWPTWASISATAPYRVPAALDFNHLKALTTSKRNMAEGHIRDLREDPSYFADVVGDWSEHRQERLLDTNGVRHPILETPLFWDRVIRDVVSDAYGSLIKWDILSEQLKQLATLQEQYSRVISSQTSLPPEYTKALLTLRYTLGQVKNISITKLKTGTPASPPLRSIWVREPHIPGSSIIRLKTRKGLDYMLWLFHTLWTDDQLALLRLPGLMDEIENMISDAKESTRLSPWVARVFSDLGLIGRVGHELDIYQPWASSFDHEFIKYKAEIEESYQSRFATAAKVNRILKGLSLARLGEPIKGRFYYPSDKRRTKQNTESMRAAEFNLDVFWKEVDDHFLQESGSSLDEAVQHIFTEMRQLERTADWVEPTQECENNLLKTDEHALLPDLTPYASADIPTRFALPELKIKAKTRGLAKDTSEIVPNIPLPEETTVPQPIFVLNKRAFKVFRTLFFNSSNSDLPGEIPWTDFLYAMQSIGFAVEKLHGSAWQFTPLTRDVGQSIQFHEPHPTTKIAFRNARRIGRRLSRTYGWHGGMFTLA</sequence>
<dbReference type="RefSeq" id="XP_018063875.1">
    <property type="nucleotide sequence ID" value="XM_018212452.1"/>
</dbReference>
<dbReference type="PANTHER" id="PTHR40788:SF2">
    <property type="entry name" value="CLR5 DOMAIN-CONTAINING PROTEIN"/>
    <property type="match status" value="1"/>
</dbReference>
<accession>A0A132BAS8</accession>
<evidence type="ECO:0000313" key="2">
    <source>
        <dbReference type="Proteomes" id="UP000070700"/>
    </source>
</evidence>
<protein>
    <submittedName>
        <fullName evidence="1">Uncharacterized protein</fullName>
    </submittedName>
</protein>
<dbReference type="InParanoid" id="A0A132BAS8"/>
<dbReference type="EMBL" id="KQ947432">
    <property type="protein sequence ID" value="KUJ09520.1"/>
    <property type="molecule type" value="Genomic_DNA"/>
</dbReference>
<gene>
    <name evidence="1" type="ORF">LY89DRAFT_657928</name>
</gene>
<evidence type="ECO:0000313" key="1">
    <source>
        <dbReference type="EMBL" id="KUJ09520.1"/>
    </source>
</evidence>
<dbReference type="OrthoDB" id="2922289at2759"/>
<dbReference type="AlphaFoldDB" id="A0A132BAS8"/>
<proteinExistence type="predicted"/>
<dbReference type="PANTHER" id="PTHR40788">
    <property type="entry name" value="CLR5 DOMAIN-CONTAINING PROTEIN-RELATED"/>
    <property type="match status" value="1"/>
</dbReference>
<keyword evidence="2" id="KW-1185">Reference proteome</keyword>
<reference evidence="1 2" key="1">
    <citation type="submission" date="2015-10" db="EMBL/GenBank/DDBJ databases">
        <title>Full genome of DAOMC 229536 Phialocephala scopiformis, a fungal endophyte of spruce producing the potent anti-insectan compound rugulosin.</title>
        <authorList>
            <consortium name="DOE Joint Genome Institute"/>
            <person name="Walker A.K."/>
            <person name="Frasz S.L."/>
            <person name="Seifert K.A."/>
            <person name="Miller J.D."/>
            <person name="Mondo S.J."/>
            <person name="Labutti K."/>
            <person name="Lipzen A."/>
            <person name="Dockter R."/>
            <person name="Kennedy M."/>
            <person name="Grigoriev I.V."/>
            <person name="Spatafora J.W."/>
        </authorList>
    </citation>
    <scope>NUCLEOTIDE SEQUENCE [LARGE SCALE GENOMIC DNA]</scope>
    <source>
        <strain evidence="1 2">CBS 120377</strain>
    </source>
</reference>
<dbReference type="GeneID" id="28822178"/>
<dbReference type="Proteomes" id="UP000070700">
    <property type="component" value="Unassembled WGS sequence"/>
</dbReference>
<name>A0A132BAS8_MOLSC</name>